<keyword evidence="3" id="KW-1185">Reference proteome</keyword>
<protein>
    <submittedName>
        <fullName evidence="2">Uncharacterized protein</fullName>
    </submittedName>
</protein>
<feature type="compositionally biased region" description="Basic residues" evidence="1">
    <location>
        <begin position="297"/>
        <end position="307"/>
    </location>
</feature>
<evidence type="ECO:0000256" key="1">
    <source>
        <dbReference type="SAM" id="MobiDB-lite"/>
    </source>
</evidence>
<dbReference type="OrthoDB" id="3687895at2759"/>
<feature type="compositionally biased region" description="Basic and acidic residues" evidence="1">
    <location>
        <begin position="264"/>
        <end position="296"/>
    </location>
</feature>
<dbReference type="GeneID" id="67013668"/>
<organism evidence="2 3">
    <name type="scientific">Alternaria atra</name>
    <dbReference type="NCBI Taxonomy" id="119953"/>
    <lineage>
        <taxon>Eukaryota</taxon>
        <taxon>Fungi</taxon>
        <taxon>Dikarya</taxon>
        <taxon>Ascomycota</taxon>
        <taxon>Pezizomycotina</taxon>
        <taxon>Dothideomycetes</taxon>
        <taxon>Pleosporomycetidae</taxon>
        <taxon>Pleosporales</taxon>
        <taxon>Pleosporineae</taxon>
        <taxon>Pleosporaceae</taxon>
        <taxon>Alternaria</taxon>
        <taxon>Alternaria sect. Ulocladioides</taxon>
    </lineage>
</organism>
<feature type="compositionally biased region" description="Basic and acidic residues" evidence="1">
    <location>
        <begin position="244"/>
        <end position="255"/>
    </location>
</feature>
<accession>A0A8J2HXP6</accession>
<evidence type="ECO:0000313" key="2">
    <source>
        <dbReference type="EMBL" id="CAG5148752.1"/>
    </source>
</evidence>
<gene>
    <name evidence="2" type="ORF">ALTATR162_LOCUS2244</name>
</gene>
<feature type="compositionally biased region" description="Low complexity" evidence="1">
    <location>
        <begin position="116"/>
        <end position="129"/>
    </location>
</feature>
<feature type="region of interest" description="Disordered" evidence="1">
    <location>
        <begin position="92"/>
        <end position="130"/>
    </location>
</feature>
<dbReference type="EMBL" id="CAJRGZ010000015">
    <property type="protein sequence ID" value="CAG5148752.1"/>
    <property type="molecule type" value="Genomic_DNA"/>
</dbReference>
<proteinExistence type="predicted"/>
<dbReference type="RefSeq" id="XP_043165781.1">
    <property type="nucleotide sequence ID" value="XM_043309846.1"/>
</dbReference>
<comment type="caution">
    <text evidence="2">The sequence shown here is derived from an EMBL/GenBank/DDBJ whole genome shotgun (WGS) entry which is preliminary data.</text>
</comment>
<feature type="region of interest" description="Disordered" evidence="1">
    <location>
        <begin position="234"/>
        <end position="307"/>
    </location>
</feature>
<sequence length="307" mass="34329">MVRTRATKGRPRLPSRKIIDRVATKRGSTVESLRASITSIKLGENEVEKTSTPQTNQQAPDAKVCLRDMGDEEENIVNIKQDEDGMAEVTKIAAQPKRRTQGSTTKASVTKKHKSSPPSSTIRTTRSKTLNSRIKPYSIHPSTGIDIDSESEHEFIPRHTTTKNAGTHPKSTGQDVNVKTASASSSLDLLRPYLAFQLSVSCLQGKAYKAAQASMASVLDVVERLEQEGGGTLTRAYNSLSSSSEEREMEMERGKGRARREKKVKNFERTTEEDVLPRKQRELNEQTRKRLEQERQGRRKQDHGRAT</sequence>
<dbReference type="Proteomes" id="UP000676310">
    <property type="component" value="Unassembled WGS sequence"/>
</dbReference>
<reference evidence="2" key="1">
    <citation type="submission" date="2021-05" db="EMBL/GenBank/DDBJ databases">
        <authorList>
            <person name="Stam R."/>
        </authorList>
    </citation>
    <scope>NUCLEOTIDE SEQUENCE</scope>
    <source>
        <strain evidence="2">CS162</strain>
    </source>
</reference>
<evidence type="ECO:0000313" key="3">
    <source>
        <dbReference type="Proteomes" id="UP000676310"/>
    </source>
</evidence>
<name>A0A8J2HXP6_9PLEO</name>
<dbReference type="AlphaFoldDB" id="A0A8J2HXP6"/>